<accession>A0A4V2JX99</accession>
<feature type="compositionally biased region" description="Low complexity" evidence="2">
    <location>
        <begin position="131"/>
        <end position="151"/>
    </location>
</feature>
<proteinExistence type="predicted"/>
<keyword evidence="3" id="KW-1133">Transmembrane helix</keyword>
<evidence type="ECO:0000256" key="3">
    <source>
        <dbReference type="SAM" id="Phobius"/>
    </source>
</evidence>
<dbReference type="EMBL" id="PITK01001443">
    <property type="protein sequence ID" value="TBU10992.1"/>
    <property type="molecule type" value="Genomic_DNA"/>
</dbReference>
<evidence type="ECO:0000256" key="1">
    <source>
        <dbReference type="SAM" id="Coils"/>
    </source>
</evidence>
<organism evidence="4 5">
    <name type="scientific">Hamiltosporidium tvaerminnensis</name>
    <dbReference type="NCBI Taxonomy" id="1176355"/>
    <lineage>
        <taxon>Eukaryota</taxon>
        <taxon>Fungi</taxon>
        <taxon>Fungi incertae sedis</taxon>
        <taxon>Microsporidia</taxon>
        <taxon>Dubosqiidae</taxon>
        <taxon>Hamiltosporidium</taxon>
    </lineage>
</organism>
<name>A0A4V2JX99_9MICR</name>
<feature type="coiled-coil region" evidence="1">
    <location>
        <begin position="44"/>
        <end position="71"/>
    </location>
</feature>
<feature type="region of interest" description="Disordered" evidence="2">
    <location>
        <begin position="728"/>
        <end position="790"/>
    </location>
</feature>
<keyword evidence="3" id="KW-0472">Membrane</keyword>
<feature type="region of interest" description="Disordered" evidence="2">
    <location>
        <begin position="451"/>
        <end position="470"/>
    </location>
</feature>
<feature type="compositionally biased region" description="Basic and acidic residues" evidence="2">
    <location>
        <begin position="774"/>
        <end position="783"/>
    </location>
</feature>
<feature type="region of interest" description="Disordered" evidence="2">
    <location>
        <begin position="105"/>
        <end position="170"/>
    </location>
</feature>
<evidence type="ECO:0000313" key="4">
    <source>
        <dbReference type="EMBL" id="TBU10992.1"/>
    </source>
</evidence>
<keyword evidence="5" id="KW-1185">Reference proteome</keyword>
<sequence>MNIGKFFSMLAIWCIGIVGIVALLGVPLKRKSSLVSHDSDIGSIESNLTDIKSLLVRLDSLEQEIAGLKAIMNGEGSRNMRHEIGTKIDLDTKFTDDEKKAEEIHKRLDDEKKEEEIRRDEEHWRNEHNKSNNNSDNGVNSKANLTNTEILENNEEGKSKLPPNEKGEMNEYDPKQFEFYKNYYRNFGYDFLGPGKLVPLKNENSTNSISFTAHSTQNDTNIHDDSNLALLENKKEQRQDDKNADKREENLVLLSSKKDKENNGSNEHEAETANISMTNDKDKPSGEFLSARRDFHGHEALNDSDLAHMQEIDNHEPSLANPGISDGISGITVKNPVSSLKLHVFKSNENEKALHKLSIMQDFPFNIGEMFTSAMKNMINHRKEVENGMNNNEKPKIPVTQPNKPFLPDKIKNVLKTKDLDEKNENLSLQMIPTKNEFDKKDEPMLNYQSFESPPSLSKTEEFPSLKKENKDGLAESKIALKDDLNFKIAEVSPNSLASLQPGIKSEALSNTQSPDQTLKVKSTNEPSSVEVSNEKNTVQDLELGNQVAKSFDHVNNFSIIQSKNSTNGEKGALIILKESDHKSSNLNLPKKDTITENEHKSTNETKVLPTLPKNEIPQIEKTATNIDLQKEFQINELPEPVSLLSSDKKEEERPPKPQVNTNDNTPSLPKEFIQKANEAEQKIFTTSSTGISNKTNSDIKTTSFSPPNHLEILKNVLSDISRPNVSEIQPLADSSDSSDNQDDFIPPKIIPVIKPHSNPKKNSLHQLNHKKSKEGTKSEKKSKFSSSNL</sequence>
<feature type="compositionally biased region" description="Basic and acidic residues" evidence="2">
    <location>
        <begin position="584"/>
        <end position="604"/>
    </location>
</feature>
<feature type="transmembrane region" description="Helical" evidence="3">
    <location>
        <begin position="6"/>
        <end position="26"/>
    </location>
</feature>
<protein>
    <submittedName>
        <fullName evidence="4">Uncharacterized protein</fullName>
    </submittedName>
</protein>
<dbReference type="VEuPathDB" id="MicrosporidiaDB:CWI38_1443p0010"/>
<feature type="region of interest" description="Disordered" evidence="2">
    <location>
        <begin position="584"/>
        <end position="708"/>
    </location>
</feature>
<feature type="compositionally biased region" description="Basic and acidic residues" evidence="2">
    <location>
        <begin position="155"/>
        <end position="170"/>
    </location>
</feature>
<feature type="compositionally biased region" description="Basic residues" evidence="2">
    <location>
        <begin position="758"/>
        <end position="773"/>
    </location>
</feature>
<feature type="compositionally biased region" description="Low complexity" evidence="2">
    <location>
        <begin position="747"/>
        <end position="756"/>
    </location>
</feature>
<evidence type="ECO:0000256" key="2">
    <source>
        <dbReference type="SAM" id="MobiDB-lite"/>
    </source>
</evidence>
<keyword evidence="1" id="KW-0175">Coiled coil</keyword>
<feature type="compositionally biased region" description="Basic and acidic residues" evidence="2">
    <location>
        <begin position="647"/>
        <end position="656"/>
    </location>
</feature>
<feature type="compositionally biased region" description="Basic and acidic residues" evidence="2">
    <location>
        <begin position="459"/>
        <end position="470"/>
    </location>
</feature>
<feature type="compositionally biased region" description="Basic and acidic residues" evidence="2">
    <location>
        <begin position="105"/>
        <end position="130"/>
    </location>
</feature>
<feature type="compositionally biased region" description="Polar residues" evidence="2">
    <location>
        <begin position="684"/>
        <end position="707"/>
    </location>
</feature>
<feature type="region of interest" description="Disordered" evidence="2">
    <location>
        <begin position="508"/>
        <end position="535"/>
    </location>
</feature>
<feature type="compositionally biased region" description="Basic and acidic residues" evidence="2">
    <location>
        <begin position="235"/>
        <end position="271"/>
    </location>
</feature>
<reference evidence="4 5" key="1">
    <citation type="submission" date="2017-12" db="EMBL/GenBank/DDBJ databases">
        <authorList>
            <person name="Pombert J.-F."/>
            <person name="Haag K.L."/>
            <person name="Ebert D."/>
        </authorList>
    </citation>
    <scope>NUCLEOTIDE SEQUENCE [LARGE SCALE GENOMIC DNA]</scope>
    <source>
        <strain evidence="4">IL-G-3</strain>
    </source>
</reference>
<gene>
    <name evidence="4" type="ORF">CWI38_1443p0010</name>
</gene>
<dbReference type="Proteomes" id="UP000292282">
    <property type="component" value="Unassembled WGS sequence"/>
</dbReference>
<dbReference type="AlphaFoldDB" id="A0A4V2JX99"/>
<comment type="caution">
    <text evidence="4">The sequence shown here is derived from an EMBL/GenBank/DDBJ whole genome shotgun (WGS) entry which is preliminary data.</text>
</comment>
<evidence type="ECO:0000313" key="5">
    <source>
        <dbReference type="Proteomes" id="UP000292282"/>
    </source>
</evidence>
<feature type="compositionally biased region" description="Polar residues" evidence="2">
    <location>
        <begin position="659"/>
        <end position="668"/>
    </location>
</feature>
<feature type="region of interest" description="Disordered" evidence="2">
    <location>
        <begin position="235"/>
        <end position="287"/>
    </location>
</feature>
<keyword evidence="3" id="KW-0812">Transmembrane</keyword>